<dbReference type="Pfam" id="PF01370">
    <property type="entry name" value="Epimerase"/>
    <property type="match status" value="1"/>
</dbReference>
<dbReference type="PANTHER" id="PTHR43000">
    <property type="entry name" value="DTDP-D-GLUCOSE 4,6-DEHYDRATASE-RELATED"/>
    <property type="match status" value="1"/>
</dbReference>
<accession>A0ABY8FDZ0</accession>
<dbReference type="RefSeq" id="WP_265683895.1">
    <property type="nucleotide sequence ID" value="NZ_CP120863.1"/>
</dbReference>
<evidence type="ECO:0000256" key="1">
    <source>
        <dbReference type="ARBA" id="ARBA00005125"/>
    </source>
</evidence>
<dbReference type="InterPro" id="IPR001509">
    <property type="entry name" value="Epimerase_deHydtase"/>
</dbReference>
<protein>
    <submittedName>
        <fullName evidence="4">NAD-dependent epimerase/dehydratase family protein</fullName>
    </submittedName>
</protein>
<name>A0ABY8FDZ0_9HYPH</name>
<evidence type="ECO:0000256" key="2">
    <source>
        <dbReference type="ARBA" id="ARBA00007637"/>
    </source>
</evidence>
<feature type="domain" description="NAD-dependent epimerase/dehydratase" evidence="3">
    <location>
        <begin position="19"/>
        <end position="255"/>
    </location>
</feature>
<sequence>MKRDAKTVAPEQNTSYRKIVVTGGLGFVGARVVSQLASMNNVGELVIFDRVTYAADFRRLGYPFSGKNLPILRGDIRSTSDVYKALEGSDAVIHLAAETHVPRSIANPELFFEVNVVGTETLLNAACDLGVKKFIHVSTHQVYGSGRDLVRETAPLRPETPYATSKATAEEAVMLAAQAGLTATILRPVTTVGAGQHAEKRIPRLVIEALKRQRLSLESDGRTERSYLPVSDLSDAICQALSWPSAENLSVYNLGGEERLSDLRVAKKIFDLVGTQTGLRFAKEQGRGETAGRLNDKAIRALGYRQNGSFDDELKALCGAYLSRADRLLQAS</sequence>
<reference evidence="4 5" key="1">
    <citation type="submission" date="2023-03" db="EMBL/GenBank/DDBJ databases">
        <title>Roseibium porphyridii sp. nov. and Roseibium rhodosorbium sp. nov. isolated from marine algae, Porphyridium cruentum and Rhodosorus marinus, respectively.</title>
        <authorList>
            <person name="Lee M.W."/>
            <person name="Choi B.J."/>
            <person name="Lee J.K."/>
            <person name="Choi D.G."/>
            <person name="Baek J.H."/>
            <person name="Bayburt H."/>
            <person name="Kim J.M."/>
            <person name="Han D.M."/>
            <person name="Kim K.H."/>
            <person name="Jeon C.O."/>
        </authorList>
    </citation>
    <scope>NUCLEOTIDE SEQUENCE [LARGE SCALE GENOMIC DNA]</scope>
    <source>
        <strain evidence="4 5">KMA01</strain>
    </source>
</reference>
<evidence type="ECO:0000259" key="3">
    <source>
        <dbReference type="Pfam" id="PF01370"/>
    </source>
</evidence>
<proteinExistence type="inferred from homology"/>
<dbReference type="SUPFAM" id="SSF51735">
    <property type="entry name" value="NAD(P)-binding Rossmann-fold domains"/>
    <property type="match status" value="1"/>
</dbReference>
<evidence type="ECO:0000313" key="4">
    <source>
        <dbReference type="EMBL" id="WFE91460.1"/>
    </source>
</evidence>
<dbReference type="Proteomes" id="UP001209803">
    <property type="component" value="Chromosome"/>
</dbReference>
<dbReference type="Gene3D" id="3.90.25.10">
    <property type="entry name" value="UDP-galactose 4-epimerase, domain 1"/>
    <property type="match status" value="1"/>
</dbReference>
<dbReference type="InterPro" id="IPR036291">
    <property type="entry name" value="NAD(P)-bd_dom_sf"/>
</dbReference>
<keyword evidence="5" id="KW-1185">Reference proteome</keyword>
<evidence type="ECO:0000313" key="5">
    <source>
        <dbReference type="Proteomes" id="UP001209803"/>
    </source>
</evidence>
<dbReference type="EMBL" id="CP120863">
    <property type="protein sequence ID" value="WFE91460.1"/>
    <property type="molecule type" value="Genomic_DNA"/>
</dbReference>
<comment type="similarity">
    <text evidence="2">Belongs to the NAD(P)-dependent epimerase/dehydratase family.</text>
</comment>
<dbReference type="Gene3D" id="3.40.50.720">
    <property type="entry name" value="NAD(P)-binding Rossmann-like Domain"/>
    <property type="match status" value="1"/>
</dbReference>
<comment type="pathway">
    <text evidence="1">Bacterial outer membrane biogenesis; LPS O-antigen biosynthesis.</text>
</comment>
<gene>
    <name evidence="4" type="ORF">K1718_08900</name>
</gene>
<organism evidence="4 5">
    <name type="scientific">Roseibium porphyridii</name>
    <dbReference type="NCBI Taxonomy" id="2866279"/>
    <lineage>
        <taxon>Bacteria</taxon>
        <taxon>Pseudomonadati</taxon>
        <taxon>Pseudomonadota</taxon>
        <taxon>Alphaproteobacteria</taxon>
        <taxon>Hyphomicrobiales</taxon>
        <taxon>Stappiaceae</taxon>
        <taxon>Roseibium</taxon>
    </lineage>
</organism>